<dbReference type="PROSITE" id="PS50068">
    <property type="entry name" value="LDLRA_2"/>
    <property type="match status" value="8"/>
</dbReference>
<feature type="repeat" description="LDL-receptor class B" evidence="14">
    <location>
        <begin position="760"/>
        <end position="803"/>
    </location>
</feature>
<feature type="disulfide bond" evidence="13">
    <location>
        <begin position="338"/>
        <end position="353"/>
    </location>
</feature>
<evidence type="ECO:0000256" key="15">
    <source>
        <dbReference type="SAM" id="MobiDB-lite"/>
    </source>
</evidence>
<evidence type="ECO:0000256" key="17">
    <source>
        <dbReference type="SAM" id="SignalP"/>
    </source>
</evidence>
<feature type="domain" description="EGF-like" evidence="18">
    <location>
        <begin position="612"/>
        <end position="627"/>
    </location>
</feature>
<dbReference type="GO" id="GO:0016324">
    <property type="term" value="C:apical plasma membrane"/>
    <property type="evidence" value="ECO:0007669"/>
    <property type="project" value="TreeGrafter"/>
</dbReference>
<evidence type="ECO:0000256" key="12">
    <source>
        <dbReference type="ARBA" id="ARBA00023180"/>
    </source>
</evidence>
<keyword evidence="10 13" id="KW-1015">Disulfide bond</keyword>
<dbReference type="PANTHER" id="PTHR22722:SF15">
    <property type="entry name" value="LOW-DENSITY LIPOPROTEIN RECEPTOR-RELATED"/>
    <property type="match status" value="1"/>
</dbReference>
<keyword evidence="7" id="KW-0677">Repeat</keyword>
<evidence type="ECO:0000256" key="3">
    <source>
        <dbReference type="ARBA" id="ARBA00022536"/>
    </source>
</evidence>
<feature type="repeat" description="LDL-receptor class B" evidence="14">
    <location>
        <begin position="1680"/>
        <end position="1723"/>
    </location>
</feature>
<feature type="repeat" description="LDL-receptor class B" evidence="14">
    <location>
        <begin position="674"/>
        <end position="716"/>
    </location>
</feature>
<dbReference type="Pfam" id="PF14670">
    <property type="entry name" value="FXa_inhibition"/>
    <property type="match status" value="3"/>
</dbReference>
<evidence type="ECO:0000256" key="8">
    <source>
        <dbReference type="ARBA" id="ARBA00022989"/>
    </source>
</evidence>
<feature type="disulfide bond" evidence="13">
    <location>
        <begin position="403"/>
        <end position="415"/>
    </location>
</feature>
<proteinExistence type="predicted"/>
<feature type="compositionally biased region" description="Basic and acidic residues" evidence="15">
    <location>
        <begin position="1850"/>
        <end position="1861"/>
    </location>
</feature>
<feature type="disulfide bond" evidence="13">
    <location>
        <begin position="452"/>
        <end position="470"/>
    </location>
</feature>
<comment type="subcellular location">
    <subcellularLocation>
        <location evidence="1">Cell membrane</location>
        <topology evidence="1">Single-pass type I membrane protein</topology>
    </subcellularLocation>
</comment>
<dbReference type="PROSITE" id="PS01209">
    <property type="entry name" value="LDLRA_1"/>
    <property type="match status" value="5"/>
</dbReference>
<evidence type="ECO:0000256" key="7">
    <source>
        <dbReference type="ARBA" id="ARBA00022737"/>
    </source>
</evidence>
<dbReference type="InterPro" id="IPR009030">
    <property type="entry name" value="Growth_fac_rcpt_cys_sf"/>
</dbReference>
<feature type="region of interest" description="Disordered" evidence="15">
    <location>
        <begin position="1850"/>
        <end position="1870"/>
    </location>
</feature>
<dbReference type="GO" id="GO:0006898">
    <property type="term" value="P:receptor-mediated endocytosis"/>
    <property type="evidence" value="ECO:0007669"/>
    <property type="project" value="TreeGrafter"/>
</dbReference>
<dbReference type="SUPFAM" id="SSF57424">
    <property type="entry name" value="LDL receptor-like module"/>
    <property type="match status" value="8"/>
</dbReference>
<feature type="repeat" description="LDL-receptor class B" evidence="14">
    <location>
        <begin position="1376"/>
        <end position="1419"/>
    </location>
</feature>
<accession>A0A9P0AB43</accession>
<dbReference type="FunFam" id="2.120.10.30:FF:000008">
    <property type="entry name" value="Low-density lipoprotein receptor-related protein 4"/>
    <property type="match status" value="2"/>
</dbReference>
<keyword evidence="9 16" id="KW-0472">Membrane</keyword>
<dbReference type="Proteomes" id="UP001152759">
    <property type="component" value="Chromosome 4"/>
</dbReference>
<dbReference type="SMART" id="SM00192">
    <property type="entry name" value="LDLa"/>
    <property type="match status" value="8"/>
</dbReference>
<evidence type="ECO:0000256" key="16">
    <source>
        <dbReference type="SAM" id="Phobius"/>
    </source>
</evidence>
<evidence type="ECO:0000256" key="5">
    <source>
        <dbReference type="ARBA" id="ARBA00022692"/>
    </source>
</evidence>
<evidence type="ECO:0000256" key="2">
    <source>
        <dbReference type="ARBA" id="ARBA00022475"/>
    </source>
</evidence>
<dbReference type="PROSITE" id="PS00010">
    <property type="entry name" value="ASX_HYDROXYL"/>
    <property type="match status" value="1"/>
</dbReference>
<dbReference type="Gene3D" id="2.10.25.10">
    <property type="entry name" value="Laminin"/>
    <property type="match status" value="2"/>
</dbReference>
<feature type="repeat" description="LDL-receptor class B" evidence="14">
    <location>
        <begin position="1027"/>
        <end position="1068"/>
    </location>
</feature>
<evidence type="ECO:0000256" key="14">
    <source>
        <dbReference type="PROSITE-ProRule" id="PRU00461"/>
    </source>
</evidence>
<dbReference type="SUPFAM" id="SSF57184">
    <property type="entry name" value="Growth factor receptor domain"/>
    <property type="match status" value="1"/>
</dbReference>
<dbReference type="FunFam" id="2.10.25.10:FF:000010">
    <property type="entry name" value="Pro-epidermal growth factor"/>
    <property type="match status" value="1"/>
</dbReference>
<feature type="compositionally biased region" description="Basic and acidic residues" evidence="15">
    <location>
        <begin position="104"/>
        <end position="117"/>
    </location>
</feature>
<feature type="chain" id="PRO_5040293066" description="EGF-like domain-containing protein" evidence="17">
    <location>
        <begin position="27"/>
        <end position="2012"/>
    </location>
</feature>
<evidence type="ECO:0000256" key="1">
    <source>
        <dbReference type="ARBA" id="ARBA00004251"/>
    </source>
</evidence>
<feature type="disulfide bond" evidence="13">
    <location>
        <begin position="298"/>
        <end position="313"/>
    </location>
</feature>
<keyword evidence="8 16" id="KW-1133">Transmembrane helix</keyword>
<dbReference type="InterPro" id="IPR002172">
    <property type="entry name" value="LDrepeatLR_classA_rpt"/>
</dbReference>
<feature type="disulfide bond" evidence="13">
    <location>
        <begin position="215"/>
        <end position="230"/>
    </location>
</feature>
<dbReference type="InterPro" id="IPR051221">
    <property type="entry name" value="LDLR-related"/>
</dbReference>
<dbReference type="Pfam" id="PF00058">
    <property type="entry name" value="Ldl_recept_b"/>
    <property type="match status" value="10"/>
</dbReference>
<feature type="repeat" description="LDL-receptor class B" evidence="14">
    <location>
        <begin position="1420"/>
        <end position="1461"/>
    </location>
</feature>
<dbReference type="InterPro" id="IPR023415">
    <property type="entry name" value="LDLR_class-A_CS"/>
</dbReference>
<protein>
    <recommendedName>
        <fullName evidence="18">EGF-like domain-containing protein</fullName>
    </recommendedName>
</protein>
<keyword evidence="4" id="KW-0254">Endocytosis</keyword>
<evidence type="ECO:0000259" key="18">
    <source>
        <dbReference type="PROSITE" id="PS01186"/>
    </source>
</evidence>
<dbReference type="SMART" id="SM00181">
    <property type="entry name" value="EGF"/>
    <property type="match status" value="7"/>
</dbReference>
<feature type="repeat" description="LDL-receptor class B" evidence="14">
    <location>
        <begin position="1290"/>
        <end position="1332"/>
    </location>
</feature>
<feature type="repeat" description="LDL-receptor class B" evidence="14">
    <location>
        <begin position="804"/>
        <end position="846"/>
    </location>
</feature>
<dbReference type="SMART" id="SM00179">
    <property type="entry name" value="EGF_CA"/>
    <property type="match status" value="2"/>
</dbReference>
<feature type="repeat" description="LDL-receptor class B" evidence="14">
    <location>
        <begin position="1637"/>
        <end position="1679"/>
    </location>
</feature>
<evidence type="ECO:0000313" key="19">
    <source>
        <dbReference type="EMBL" id="CAH0387821.1"/>
    </source>
</evidence>
<feature type="transmembrane region" description="Helical" evidence="16">
    <location>
        <begin position="1885"/>
        <end position="1907"/>
    </location>
</feature>
<dbReference type="FunFam" id="2.120.10.30:FF:000241">
    <property type="entry name" value="Low-density lipoprotein receptor-related protein 6"/>
    <property type="match status" value="2"/>
</dbReference>
<dbReference type="CDD" id="cd00054">
    <property type="entry name" value="EGF_CA"/>
    <property type="match status" value="1"/>
</dbReference>
<feature type="disulfide bond" evidence="13">
    <location>
        <begin position="410"/>
        <end position="428"/>
    </location>
</feature>
<dbReference type="SMART" id="SM00135">
    <property type="entry name" value="LY"/>
    <property type="match status" value="19"/>
</dbReference>
<keyword evidence="20" id="KW-1185">Reference proteome</keyword>
<evidence type="ECO:0000256" key="11">
    <source>
        <dbReference type="ARBA" id="ARBA00023170"/>
    </source>
</evidence>
<keyword evidence="6 17" id="KW-0732">Signal</keyword>
<feature type="disulfide bond" evidence="13">
    <location>
        <begin position="445"/>
        <end position="457"/>
    </location>
</feature>
<feature type="disulfide bond" evidence="13">
    <location>
        <begin position="380"/>
        <end position="395"/>
    </location>
</feature>
<dbReference type="InterPro" id="IPR000152">
    <property type="entry name" value="EGF-type_Asp/Asn_hydroxyl_site"/>
</dbReference>
<feature type="disulfide bond" evidence="13">
    <location>
        <begin position="422"/>
        <end position="437"/>
    </location>
</feature>
<dbReference type="FunFam" id="4.10.400.10:FF:000045">
    <property type="entry name" value="Low-density lipoprotein receptor-related protein 2"/>
    <property type="match status" value="1"/>
</dbReference>
<feature type="disulfide bond" evidence="13">
    <location>
        <begin position="326"/>
        <end position="344"/>
    </location>
</feature>
<dbReference type="FunFam" id="4.10.400.10:FF:000034">
    <property type="entry name" value="Low-density lipoprotein receptor-related protein 2"/>
    <property type="match status" value="1"/>
</dbReference>
<dbReference type="Gene3D" id="4.10.400.10">
    <property type="entry name" value="Low-density Lipoprotein Receptor"/>
    <property type="match status" value="8"/>
</dbReference>
<keyword evidence="11" id="KW-0675">Receptor</keyword>
<dbReference type="CDD" id="cd00112">
    <property type="entry name" value="LDLa"/>
    <property type="match status" value="7"/>
</dbReference>
<feature type="disulfide bond" evidence="13">
    <location>
        <begin position="257"/>
        <end position="272"/>
    </location>
</feature>
<sequence length="2012" mass="225330">MAEYPVKMTFGLLLLLVLLYSIGVLGSNAAASDTYKRIGFRHHAAELQRTQLGARAGAGGDAEPDAPPDPDQERPLGTDADPDATSPLNSRAHAPLDTVRFPRLNKEGDDDGRDKPRVSSPGDRQPKERTGGAVYEEEQHREDYLQRKYPDEVLSGMDTLPGLEEARWRERGSGGGGGGGGGYRVVAGHPCGGLCRKGEFMCRESCACIPSAWRCDAEPDCDRGEDERDCHGIECDPQGGWLRCPNTEKCVLRQWLCDGQDDCGDFSDETHCNGKKANCSKVEFECGNGLCVPHLWLCDGVNDCRDFSDEFNCTKTRECRPTEFRCTDGSCISGAFKCDNTPDCSDGLDEVECYAEQIKCSRNEFKCRGYPRCVQHVFRCDGDDDCGDWSDEENCPPSPHALCLDSEFRCHSGKCILQKFVCDGEQDCELGEDEGACLKEIQKPCASDEYTCPGGHCIKSSWVCDGVKDCSLGEDEENCKMTCSDETQFACNPVNSTTPTVPGTRLKLLPTHALRAHRTCIPKNRVCNGKKDCPRGEDERSCPVRRSTCPGNTTKCHHFCTDEPDGSDGCGCLHGFILSNDGFSCVDIDECSPDHEPVCSQLCVNIPGSFTCSCKNGYVLRPDGRTCKSMGVSPALIFANRVDVRQVTIDNMRYTAVLKGLNNAIALDYHFSKNYVYWSDLSFDVISRAFLNGTKITDVVRWGLQNPAGLAIDWVHNLLFWSDYSTRRIEVTDLDGKKRYSVVSKDLDKPRAIVVHPDKAIVFWSDLGPHPRIERIEMNGENRRVVVNSSLQWPNGLAIDYPASRLYWVDAKTHLIESSNLDGTNRQQVVTKGLPHPFSLTVFDDALYWTDWHTKSISTANKLTGNGFRIVHSGLHFPMGIKSYHPESQPAYQNHCGDNNGGCSYLCLPKASSNSYSCVCPLGSDLGRDKRQCEPPSKNILLVVRKKDLRLMLMRNETYLTEDTVMPLDGIRSAEALAWDSAADAIFWSDVETGSINTASLNGSNQRSVFHYNVDLVTGLDFDWITKKLYWVNSDRRLIEAAAINGSRSILIWEHLDQPKDIVIAPMQGMMFYTDIGKKAKIESAYMDGSNRKILVTENLISPNGLAIDFEENTLYWVDSGTHTLERITFSGDERKVVTGDGLPYPTRLVVYGKKVFWTDRNTSGIHAVDKTNGRNHKILRSGLSNLMDIKVFHRERREVFSKCSDNNGGCSHTCLLAGSLQNHSCACPIGLRLSSDKINCIVKSNKYLVMAHRSHIRKVSFDVPYTVDSVLPLPPLQSAVSVDVDATSGELYWGDINEALIMKASDDSSSIAPVIHDGIGNPQSIVIDSAGKKIYWADSFLQVIQVCDLDGSNRSLLIWEDLENPRALALHYKRGLIFWANWGKNAKIERSEMGGSNRRVLHTSELKWPNGLTIDFEKDLLFWNDAWNSVIEFSDLDGKNRKTFLRNIEHPYGMAVADPYLYLTDWKSETLQRVHKSTGKGLEIISNNLKTPMEMRYIEMDKVDDNSCGLNNGGCSHLCLRTASAYMCKCPTGLKMKDDGKTCSSQLFSFIMISAKQAIFRVSTDTPELWPIVLPVNPSIHNAVALDFHWNNSAIYYADVAAKTIRKMGLEREDNHTDVVTNILSVNGIAVDWLANNIYWTDGGSKSIHVARLDGRFRKTIVNSDLEDPWSIAVFPQKGYLYWTDTGDDPKIEQSLLDGSKRKNIVSGGLMFPKSLTIDYAAKRLYWIDSVNDRVETSDLHGNNRVVLIQEPVMRPFSLTQLRSNLYWTDVFNRTLHVADKLTGIHKQTSRGRIRSVMEIKAMAYDIQTGWTPCLVQNGGCTHLCFYKGYRHGYTCGCPDLPDVTCQKEPKKRIEDRKPEDDSDAPMSEVMPRNFSVEESSNSWAFYVVVPIILLLAAFTVIFVLYKFTSVCDRFGRTRQNNIFTFMNPNYKSTSSSSLGGRSIDRKPMIQGKVHYDKAMDQVYQEEESREQCVLRANRSRGSSRHQELIELPSTFYRAPPRPPKRAELYA</sequence>
<dbReference type="PROSITE" id="PS01187">
    <property type="entry name" value="EGF_CA"/>
    <property type="match status" value="1"/>
</dbReference>
<dbReference type="PROSITE" id="PS51120">
    <property type="entry name" value="LDLRB"/>
    <property type="match status" value="15"/>
</dbReference>
<evidence type="ECO:0000256" key="4">
    <source>
        <dbReference type="ARBA" id="ARBA00022583"/>
    </source>
</evidence>
<keyword evidence="2" id="KW-1003">Cell membrane</keyword>
<feature type="repeat" description="LDL-receptor class B" evidence="14">
    <location>
        <begin position="1333"/>
        <end position="1375"/>
    </location>
</feature>
<evidence type="ECO:0000256" key="6">
    <source>
        <dbReference type="ARBA" id="ARBA00022729"/>
    </source>
</evidence>
<evidence type="ECO:0000256" key="9">
    <source>
        <dbReference type="ARBA" id="ARBA00023136"/>
    </source>
</evidence>
<dbReference type="PANTHER" id="PTHR22722">
    <property type="entry name" value="LOW-DENSITY LIPOPROTEIN RECEPTOR-RELATED PROTEIN 2-RELATED"/>
    <property type="match status" value="1"/>
</dbReference>
<gene>
    <name evidence="19" type="ORF">BEMITA_LOCUS6789</name>
</gene>
<feature type="disulfide bond" evidence="13">
    <location>
        <begin position="464"/>
        <end position="479"/>
    </location>
</feature>
<dbReference type="Pfam" id="PF00057">
    <property type="entry name" value="Ldl_recept_a"/>
    <property type="match status" value="8"/>
</dbReference>
<feature type="disulfide bond" evidence="13">
    <location>
        <begin position="319"/>
        <end position="331"/>
    </location>
</feature>
<comment type="caution">
    <text evidence="13">Lacks conserved residue(s) required for the propagation of feature annotation.</text>
</comment>
<feature type="disulfide bond" evidence="13">
    <location>
        <begin position="286"/>
        <end position="304"/>
    </location>
</feature>
<name>A0A9P0AB43_BEMTA</name>
<dbReference type="GO" id="GO:0043235">
    <property type="term" value="C:receptor complex"/>
    <property type="evidence" value="ECO:0007669"/>
    <property type="project" value="TreeGrafter"/>
</dbReference>
<dbReference type="InterPro" id="IPR036055">
    <property type="entry name" value="LDL_receptor-like_sf"/>
</dbReference>
<evidence type="ECO:0000256" key="13">
    <source>
        <dbReference type="PROSITE-ProRule" id="PRU00124"/>
    </source>
</evidence>
<dbReference type="PRINTS" id="PR00261">
    <property type="entry name" value="LDLRECEPTOR"/>
</dbReference>
<dbReference type="EMBL" id="OU963865">
    <property type="protein sequence ID" value="CAH0387821.1"/>
    <property type="molecule type" value="Genomic_DNA"/>
</dbReference>
<dbReference type="GO" id="GO:0005509">
    <property type="term" value="F:calcium ion binding"/>
    <property type="evidence" value="ECO:0007669"/>
    <property type="project" value="InterPro"/>
</dbReference>
<feature type="repeat" description="LDL-receptor class B" evidence="14">
    <location>
        <begin position="1113"/>
        <end position="1155"/>
    </location>
</feature>
<keyword evidence="5 16" id="KW-0812">Transmembrane</keyword>
<dbReference type="PROSITE" id="PS01186">
    <property type="entry name" value="EGF_2"/>
    <property type="match status" value="1"/>
</dbReference>
<feature type="repeat" description="LDL-receptor class B" evidence="14">
    <location>
        <begin position="984"/>
        <end position="1026"/>
    </location>
</feature>
<dbReference type="InterPro" id="IPR011042">
    <property type="entry name" value="6-blade_b-propeller_TolB-like"/>
</dbReference>
<dbReference type="GO" id="GO:0042562">
    <property type="term" value="F:hormone binding"/>
    <property type="evidence" value="ECO:0007669"/>
    <property type="project" value="TreeGrafter"/>
</dbReference>
<dbReference type="InterPro" id="IPR001881">
    <property type="entry name" value="EGF-like_Ca-bd_dom"/>
</dbReference>
<feature type="signal peptide" evidence="17">
    <location>
        <begin position="1"/>
        <end position="26"/>
    </location>
</feature>
<dbReference type="InterPro" id="IPR018097">
    <property type="entry name" value="EGF_Ca-bd_CS"/>
</dbReference>
<keyword evidence="12" id="KW-0325">Glycoprotein</keyword>
<dbReference type="InterPro" id="IPR000033">
    <property type="entry name" value="LDLR_classB_rpt"/>
</dbReference>
<dbReference type="InterPro" id="IPR000742">
    <property type="entry name" value="EGF"/>
</dbReference>
<feature type="repeat" description="LDL-receptor class B" evidence="14">
    <location>
        <begin position="1069"/>
        <end position="1112"/>
    </location>
</feature>
<feature type="repeat" description="LDL-receptor class B" evidence="14">
    <location>
        <begin position="717"/>
        <end position="759"/>
    </location>
</feature>
<feature type="region of interest" description="Disordered" evidence="15">
    <location>
        <begin position="54"/>
        <end position="144"/>
    </location>
</feature>
<evidence type="ECO:0000256" key="10">
    <source>
        <dbReference type="ARBA" id="ARBA00023157"/>
    </source>
</evidence>
<reference evidence="19" key="1">
    <citation type="submission" date="2021-12" db="EMBL/GenBank/DDBJ databases">
        <authorList>
            <person name="King R."/>
        </authorList>
    </citation>
    <scope>NUCLEOTIDE SEQUENCE</scope>
</reference>
<evidence type="ECO:0000313" key="20">
    <source>
        <dbReference type="Proteomes" id="UP001152759"/>
    </source>
</evidence>
<feature type="disulfide bond" evidence="13">
    <location>
        <begin position="279"/>
        <end position="291"/>
    </location>
</feature>
<organism evidence="19 20">
    <name type="scientific">Bemisia tabaci</name>
    <name type="common">Sweetpotato whitefly</name>
    <name type="synonym">Aleurodes tabaci</name>
    <dbReference type="NCBI Taxonomy" id="7038"/>
    <lineage>
        <taxon>Eukaryota</taxon>
        <taxon>Metazoa</taxon>
        <taxon>Ecdysozoa</taxon>
        <taxon>Arthropoda</taxon>
        <taxon>Hexapoda</taxon>
        <taxon>Insecta</taxon>
        <taxon>Pterygota</taxon>
        <taxon>Neoptera</taxon>
        <taxon>Paraneoptera</taxon>
        <taxon>Hemiptera</taxon>
        <taxon>Sternorrhyncha</taxon>
        <taxon>Aleyrodoidea</taxon>
        <taxon>Aleyrodidae</taxon>
        <taxon>Aleyrodinae</taxon>
        <taxon>Bemisia</taxon>
    </lineage>
</organism>
<dbReference type="Gene3D" id="2.120.10.30">
    <property type="entry name" value="TolB, C-terminal domain"/>
    <property type="match status" value="4"/>
</dbReference>
<feature type="repeat" description="LDL-receptor class B" evidence="14">
    <location>
        <begin position="1724"/>
        <end position="1766"/>
    </location>
</feature>
<keyword evidence="3" id="KW-0245">EGF-like domain</keyword>
<feature type="disulfide bond" evidence="13">
    <location>
        <begin position="527"/>
        <end position="542"/>
    </location>
</feature>
<dbReference type="SUPFAM" id="SSF63825">
    <property type="entry name" value="YWTD domain"/>
    <property type="match status" value="4"/>
</dbReference>
<dbReference type="SUPFAM" id="SSF57196">
    <property type="entry name" value="EGF/Laminin"/>
    <property type="match status" value="2"/>
</dbReference>